<sequence>MTGWLPDVPILRMVPPRGWFPDIVPPPPPPEPEIGWWAVLTLDIKDLGDTTQSMVLLAIKRLALANLAASTQSLELRRIATAILTNTATSSQVLTLRKIALLNLAGVAPATQALSLAKVLDVELSRMGVSTQSLDLARVVNVAMMTDSPAAQLLTLTKVGVLALNSTAPSSQILVLTRVVSLMLSTTLATASGVLGLGFPPLTATTQTFTNTNNIASWVFPRNAEWLAVVCLGGGCGGRGGGPLLAGGGGYAGTYGTALLKRGVDVPWSMTSMYMNVGAGSAGSSGGYVVSNPSNGANSLCTDTSLNAFAVGNGGLPNYSTQRGQDAPDLNFNGIAAVGGKSTTGSASPGGVPGGGGNGANAGSFGLPGGAGGPGGRGQIWARAFQ</sequence>
<comment type="caution">
    <text evidence="3">The sequence shown here is derived from an EMBL/GenBank/DDBJ whole genome shotgun (WGS) entry which is preliminary data.</text>
</comment>
<reference evidence="3 4" key="1">
    <citation type="submission" date="2021-05" db="EMBL/GenBank/DDBJ databases">
        <title>Draft Genome Sequences of Clinical Respiratory Isolates of Mycobacterium goodii Recovered in Ireland.</title>
        <authorList>
            <person name="Flanagan P.R."/>
            <person name="Mok S."/>
            <person name="Roycroft E."/>
            <person name="Rogers T.R."/>
            <person name="Fitzgibbon M."/>
        </authorList>
    </citation>
    <scope>NUCLEOTIDE SEQUENCE [LARGE SCALE GENOMIC DNA]</scope>
    <source>
        <strain evidence="3 4">14IE55</strain>
    </source>
</reference>
<evidence type="ECO:0000259" key="2">
    <source>
        <dbReference type="Pfam" id="PF21722"/>
    </source>
</evidence>
<protein>
    <recommendedName>
        <fullName evidence="2">Glycine-rich domain-containing protein</fullName>
    </recommendedName>
</protein>
<accession>A0ABS6HS04</accession>
<dbReference type="RefSeq" id="WP_214394960.1">
    <property type="nucleotide sequence ID" value="NZ_JAHBOL010000014.1"/>
</dbReference>
<evidence type="ECO:0000313" key="4">
    <source>
        <dbReference type="Proteomes" id="UP000696413"/>
    </source>
</evidence>
<organism evidence="3 4">
    <name type="scientific">Mycolicibacterium goodii</name>
    <name type="common">Mycobacterium goodii</name>
    <dbReference type="NCBI Taxonomy" id="134601"/>
    <lineage>
        <taxon>Bacteria</taxon>
        <taxon>Bacillati</taxon>
        <taxon>Actinomycetota</taxon>
        <taxon>Actinomycetes</taxon>
        <taxon>Mycobacteriales</taxon>
        <taxon>Mycobacteriaceae</taxon>
        <taxon>Mycolicibacterium</taxon>
    </lineage>
</organism>
<feature type="compositionally biased region" description="Gly residues" evidence="1">
    <location>
        <begin position="351"/>
        <end position="374"/>
    </location>
</feature>
<dbReference type="EMBL" id="JAHBOM010000010">
    <property type="protein sequence ID" value="MBU8824108.1"/>
    <property type="molecule type" value="Genomic_DNA"/>
</dbReference>
<keyword evidence="4" id="KW-1185">Reference proteome</keyword>
<dbReference type="InterPro" id="IPR049304">
    <property type="entry name" value="Gly_rich_dom"/>
</dbReference>
<evidence type="ECO:0000313" key="3">
    <source>
        <dbReference type="EMBL" id="MBU8824108.1"/>
    </source>
</evidence>
<evidence type="ECO:0000256" key="1">
    <source>
        <dbReference type="SAM" id="MobiDB-lite"/>
    </source>
</evidence>
<dbReference type="Proteomes" id="UP000696413">
    <property type="component" value="Unassembled WGS sequence"/>
</dbReference>
<feature type="domain" description="Glycine-rich" evidence="2">
    <location>
        <begin position="215"/>
        <end position="319"/>
    </location>
</feature>
<name>A0ABS6HS04_MYCGD</name>
<dbReference type="Pfam" id="PF21722">
    <property type="entry name" value="Gly_rich_2"/>
    <property type="match status" value="1"/>
</dbReference>
<proteinExistence type="predicted"/>
<feature type="region of interest" description="Disordered" evidence="1">
    <location>
        <begin position="342"/>
        <end position="374"/>
    </location>
</feature>
<gene>
    <name evidence="3" type="ORF">KL859_14680</name>
</gene>